<evidence type="ECO:0000313" key="3">
    <source>
        <dbReference type="Proteomes" id="UP000325300"/>
    </source>
</evidence>
<dbReference type="RefSeq" id="WP_148845592.1">
    <property type="nucleotide sequence ID" value="NZ_SJLI01000377.1"/>
</dbReference>
<feature type="compositionally biased region" description="Basic and acidic residues" evidence="1">
    <location>
        <begin position="1"/>
        <end position="10"/>
    </location>
</feature>
<accession>A0A5S4T5T2</accession>
<feature type="region of interest" description="Disordered" evidence="1">
    <location>
        <begin position="1"/>
        <end position="72"/>
    </location>
</feature>
<organism evidence="2 3">
    <name type="scientific">Streptococcus pyogenes</name>
    <dbReference type="NCBI Taxonomy" id="1314"/>
    <lineage>
        <taxon>Bacteria</taxon>
        <taxon>Bacillati</taxon>
        <taxon>Bacillota</taxon>
        <taxon>Bacilli</taxon>
        <taxon>Lactobacillales</taxon>
        <taxon>Streptococcaceae</taxon>
        <taxon>Streptococcus</taxon>
    </lineage>
</organism>
<evidence type="ECO:0008006" key="4">
    <source>
        <dbReference type="Google" id="ProtNLM"/>
    </source>
</evidence>
<dbReference type="AlphaFoldDB" id="A0A5S4T5T2"/>
<sequence>ANRPLQREEPSETLDGSSKESHRLYEEGKAEDDGSMENRERNKPRIQDDDLSFKRDDNQRNSGRLENSIDKTNEGAENASFFYSKEDPYNLMTDEMLERVPKLYDQEHTNLADTQVHAAYIIPFRSNWTWYMTEYDRETGDAFGLFLGIEPEWGYFNIH</sequence>
<feature type="compositionally biased region" description="Basic and acidic residues" evidence="1">
    <location>
        <begin position="17"/>
        <end position="59"/>
    </location>
</feature>
<proteinExistence type="predicted"/>
<protein>
    <recommendedName>
        <fullName evidence="4">DUF2958 domain-containing protein</fullName>
    </recommendedName>
</protein>
<dbReference type="EMBL" id="SJLI01000377">
    <property type="protein sequence ID" value="TYK90693.1"/>
    <property type="molecule type" value="Genomic_DNA"/>
</dbReference>
<comment type="caution">
    <text evidence="2">The sequence shown here is derived from an EMBL/GenBank/DDBJ whole genome shotgun (WGS) entry which is preliminary data.</text>
</comment>
<evidence type="ECO:0000256" key="1">
    <source>
        <dbReference type="SAM" id="MobiDB-lite"/>
    </source>
</evidence>
<dbReference type="Proteomes" id="UP000325300">
    <property type="component" value="Unassembled WGS sequence"/>
</dbReference>
<feature type="non-terminal residue" evidence="2">
    <location>
        <position position="159"/>
    </location>
</feature>
<reference evidence="2 3" key="1">
    <citation type="submission" date="2019-02" db="EMBL/GenBank/DDBJ databases">
        <title>Novel genomic isolates of S. pyogenes and S. dysgalactiae subsp. equisimilis associated to necrotising fasciitis (NSTI).</title>
        <authorList>
            <person name="Barrantes I."/>
        </authorList>
    </citation>
    <scope>NUCLEOTIDE SEQUENCE [LARGE SCALE GENOMIC DNA]</scope>
    <source>
        <strain evidence="2 3">SPY5003</strain>
    </source>
</reference>
<evidence type="ECO:0000313" key="2">
    <source>
        <dbReference type="EMBL" id="TYK90693.1"/>
    </source>
</evidence>
<name>A0A5S4T5T2_STRPY</name>
<gene>
    <name evidence="2" type="ORF">E0F67_11135</name>
</gene>
<feature type="non-terminal residue" evidence="2">
    <location>
        <position position="1"/>
    </location>
</feature>